<evidence type="ECO:0000313" key="2">
    <source>
        <dbReference type="Proteomes" id="UP001055811"/>
    </source>
</evidence>
<evidence type="ECO:0000313" key="1">
    <source>
        <dbReference type="EMBL" id="KAI3781056.1"/>
    </source>
</evidence>
<comment type="caution">
    <text evidence="1">The sequence shown here is derived from an EMBL/GenBank/DDBJ whole genome shotgun (WGS) entry which is preliminary data.</text>
</comment>
<proteinExistence type="predicted"/>
<organism evidence="1 2">
    <name type="scientific">Cichorium intybus</name>
    <name type="common">Chicory</name>
    <dbReference type="NCBI Taxonomy" id="13427"/>
    <lineage>
        <taxon>Eukaryota</taxon>
        <taxon>Viridiplantae</taxon>
        <taxon>Streptophyta</taxon>
        <taxon>Embryophyta</taxon>
        <taxon>Tracheophyta</taxon>
        <taxon>Spermatophyta</taxon>
        <taxon>Magnoliopsida</taxon>
        <taxon>eudicotyledons</taxon>
        <taxon>Gunneridae</taxon>
        <taxon>Pentapetalae</taxon>
        <taxon>asterids</taxon>
        <taxon>campanulids</taxon>
        <taxon>Asterales</taxon>
        <taxon>Asteraceae</taxon>
        <taxon>Cichorioideae</taxon>
        <taxon>Cichorieae</taxon>
        <taxon>Cichoriinae</taxon>
        <taxon>Cichorium</taxon>
    </lineage>
</organism>
<sequence length="150" mass="16464">MLVKGDPALVSKVCNEISDPKLCSDTLNSDPSTANAATPYDIGLASLTLATAKASSTLDMIRRVINQNQVSNSDTYKICDNKYDIVISNLKHMKDAYVNHNYMDVRLRSLVVFEAIDDCVDAFNPSKPADIYDDGRYVAILVIVACNVKL</sequence>
<reference evidence="1 2" key="2">
    <citation type="journal article" date="2022" name="Mol. Ecol. Resour.">
        <title>The genomes of chicory, endive, great burdock and yacon provide insights into Asteraceae paleo-polyploidization history and plant inulin production.</title>
        <authorList>
            <person name="Fan W."/>
            <person name="Wang S."/>
            <person name="Wang H."/>
            <person name="Wang A."/>
            <person name="Jiang F."/>
            <person name="Liu H."/>
            <person name="Zhao H."/>
            <person name="Xu D."/>
            <person name="Zhang Y."/>
        </authorList>
    </citation>
    <scope>NUCLEOTIDE SEQUENCE [LARGE SCALE GENOMIC DNA]</scope>
    <source>
        <strain evidence="2">cv. Punajuju</strain>
        <tissue evidence="1">Leaves</tissue>
    </source>
</reference>
<reference evidence="2" key="1">
    <citation type="journal article" date="2022" name="Mol. Ecol. Resour.">
        <title>The genomes of chicory, endive, great burdock and yacon provide insights into Asteraceae palaeo-polyploidization history and plant inulin production.</title>
        <authorList>
            <person name="Fan W."/>
            <person name="Wang S."/>
            <person name="Wang H."/>
            <person name="Wang A."/>
            <person name="Jiang F."/>
            <person name="Liu H."/>
            <person name="Zhao H."/>
            <person name="Xu D."/>
            <person name="Zhang Y."/>
        </authorList>
    </citation>
    <scope>NUCLEOTIDE SEQUENCE [LARGE SCALE GENOMIC DNA]</scope>
    <source>
        <strain evidence="2">cv. Punajuju</strain>
    </source>
</reference>
<dbReference type="EMBL" id="CM042010">
    <property type="protein sequence ID" value="KAI3781056.1"/>
    <property type="molecule type" value="Genomic_DNA"/>
</dbReference>
<dbReference type="Proteomes" id="UP001055811">
    <property type="component" value="Linkage Group LG02"/>
</dbReference>
<keyword evidence="2" id="KW-1185">Reference proteome</keyword>
<protein>
    <submittedName>
        <fullName evidence="1">Uncharacterized protein</fullName>
    </submittedName>
</protein>
<accession>A0ACB9GCV1</accession>
<name>A0ACB9GCV1_CICIN</name>
<gene>
    <name evidence="1" type="ORF">L2E82_11055</name>
</gene>